<evidence type="ECO:0000313" key="2">
    <source>
        <dbReference type="EMBL" id="GBC62531.1"/>
    </source>
</evidence>
<gene>
    <name evidence="2" type="ORF">DENIS_3503</name>
</gene>
<accession>A0A401FZY4</accession>
<organism evidence="2 3">
    <name type="scientific">Desulfonema ishimotonii</name>
    <dbReference type="NCBI Taxonomy" id="45657"/>
    <lineage>
        <taxon>Bacteria</taxon>
        <taxon>Pseudomonadati</taxon>
        <taxon>Thermodesulfobacteriota</taxon>
        <taxon>Desulfobacteria</taxon>
        <taxon>Desulfobacterales</taxon>
        <taxon>Desulfococcaceae</taxon>
        <taxon>Desulfonema</taxon>
    </lineage>
</organism>
<name>A0A401FZY4_9BACT</name>
<dbReference type="AlphaFoldDB" id="A0A401FZY4"/>
<evidence type="ECO:0000259" key="1">
    <source>
        <dbReference type="Pfam" id="PF07238"/>
    </source>
</evidence>
<dbReference type="Proteomes" id="UP000288096">
    <property type="component" value="Unassembled WGS sequence"/>
</dbReference>
<evidence type="ECO:0000313" key="3">
    <source>
        <dbReference type="Proteomes" id="UP000288096"/>
    </source>
</evidence>
<proteinExistence type="predicted"/>
<reference evidence="3" key="2">
    <citation type="submission" date="2019-01" db="EMBL/GenBank/DDBJ databases">
        <title>Genome sequence of Desulfonema ishimotonii strain Tokyo 01.</title>
        <authorList>
            <person name="Fukui M."/>
        </authorList>
    </citation>
    <scope>NUCLEOTIDE SEQUENCE [LARGE SCALE GENOMIC DNA]</scope>
    <source>
        <strain evidence="3">Tokyo 01</strain>
    </source>
</reference>
<protein>
    <submittedName>
        <fullName evidence="2">PilZ domain-containing protein</fullName>
    </submittedName>
</protein>
<dbReference type="OrthoDB" id="5443215at2"/>
<comment type="caution">
    <text evidence="2">The sequence shown here is derived from an EMBL/GenBank/DDBJ whole genome shotgun (WGS) entry which is preliminary data.</text>
</comment>
<dbReference type="EMBL" id="BEXT01000001">
    <property type="protein sequence ID" value="GBC62531.1"/>
    <property type="molecule type" value="Genomic_DNA"/>
</dbReference>
<reference evidence="3" key="1">
    <citation type="submission" date="2017-11" db="EMBL/GenBank/DDBJ databases">
        <authorList>
            <person name="Watanabe M."/>
            <person name="Kojima H."/>
        </authorList>
    </citation>
    <scope>NUCLEOTIDE SEQUENCE [LARGE SCALE GENOMIC DNA]</scope>
    <source>
        <strain evidence="3">Tokyo 01</strain>
    </source>
</reference>
<feature type="domain" description="PilZ" evidence="1">
    <location>
        <begin position="6"/>
        <end position="98"/>
    </location>
</feature>
<dbReference type="Pfam" id="PF07238">
    <property type="entry name" value="PilZ"/>
    <property type="match status" value="1"/>
</dbReference>
<dbReference type="GO" id="GO:0035438">
    <property type="term" value="F:cyclic-di-GMP binding"/>
    <property type="evidence" value="ECO:0007669"/>
    <property type="project" value="InterPro"/>
</dbReference>
<dbReference type="SUPFAM" id="SSF141371">
    <property type="entry name" value="PilZ domain-like"/>
    <property type="match status" value="1"/>
</dbReference>
<dbReference type="InterPro" id="IPR009875">
    <property type="entry name" value="PilZ_domain"/>
</dbReference>
<dbReference type="Gene3D" id="2.40.10.220">
    <property type="entry name" value="predicted glycosyltransferase like domains"/>
    <property type="match status" value="1"/>
</dbReference>
<sequence length="103" mass="11531">MKKKSERRQAERFDLSLASSVSAEKSDGQQAFFELLTCNIGAGGAFFETRSPLPEGTDVHLDFTLPMDLPDDGEQHFRVMVSGTIIRNEKTGMAVRFNKSYKL</sequence>
<keyword evidence="3" id="KW-1185">Reference proteome</keyword>
<dbReference type="RefSeq" id="WP_124329697.1">
    <property type="nucleotide sequence ID" value="NZ_BEXT01000001.1"/>
</dbReference>